<dbReference type="InterPro" id="IPR001220">
    <property type="entry name" value="Legume_lectin_dom"/>
</dbReference>
<dbReference type="InterPro" id="IPR050258">
    <property type="entry name" value="Leguminous_Lectin"/>
</dbReference>
<dbReference type="OMA" id="WISQNAT"/>
<dbReference type="Proteomes" id="UP000295252">
    <property type="component" value="Chromosome IV"/>
</dbReference>
<dbReference type="PhylomeDB" id="A0A068TPS1"/>
<dbReference type="PANTHER" id="PTHR32401:SF49">
    <property type="entry name" value="OS10G0129200 PROTEIN"/>
    <property type="match status" value="1"/>
</dbReference>
<feature type="domain" description="Legume lectin" evidence="3">
    <location>
        <begin position="22"/>
        <end position="74"/>
    </location>
</feature>
<gene>
    <name evidence="4" type="ORF">GSCOC_T00014690001</name>
</gene>
<comment type="similarity">
    <text evidence="1">Belongs to the leguminous lectin family.</text>
</comment>
<dbReference type="InterPro" id="IPR013320">
    <property type="entry name" value="ConA-like_dom_sf"/>
</dbReference>
<dbReference type="Gene3D" id="2.60.120.200">
    <property type="match status" value="2"/>
</dbReference>
<reference evidence="5" key="1">
    <citation type="journal article" date="2014" name="Science">
        <title>The coffee genome provides insight into the convergent evolution of caffeine biosynthesis.</title>
        <authorList>
            <person name="Denoeud F."/>
            <person name="Carretero-Paulet L."/>
            <person name="Dereeper A."/>
            <person name="Droc G."/>
            <person name="Guyot R."/>
            <person name="Pietrella M."/>
            <person name="Zheng C."/>
            <person name="Alberti A."/>
            <person name="Anthony F."/>
            <person name="Aprea G."/>
            <person name="Aury J.M."/>
            <person name="Bento P."/>
            <person name="Bernard M."/>
            <person name="Bocs S."/>
            <person name="Campa C."/>
            <person name="Cenci A."/>
            <person name="Combes M.C."/>
            <person name="Crouzillat D."/>
            <person name="Da Silva C."/>
            <person name="Daddiego L."/>
            <person name="De Bellis F."/>
            <person name="Dussert S."/>
            <person name="Garsmeur O."/>
            <person name="Gayraud T."/>
            <person name="Guignon V."/>
            <person name="Jahn K."/>
            <person name="Jamilloux V."/>
            <person name="Joet T."/>
            <person name="Labadie K."/>
            <person name="Lan T."/>
            <person name="Leclercq J."/>
            <person name="Lepelley M."/>
            <person name="Leroy T."/>
            <person name="Li L.T."/>
            <person name="Librado P."/>
            <person name="Lopez L."/>
            <person name="Munoz A."/>
            <person name="Noel B."/>
            <person name="Pallavicini A."/>
            <person name="Perrotta G."/>
            <person name="Poncet V."/>
            <person name="Pot D."/>
            <person name="Priyono X."/>
            <person name="Rigoreau M."/>
            <person name="Rouard M."/>
            <person name="Rozas J."/>
            <person name="Tranchant-Dubreuil C."/>
            <person name="VanBuren R."/>
            <person name="Zhang Q."/>
            <person name="Andrade A.C."/>
            <person name="Argout X."/>
            <person name="Bertrand B."/>
            <person name="de Kochko A."/>
            <person name="Graziosi G."/>
            <person name="Henry R.J."/>
            <person name="Jayarama X."/>
            <person name="Ming R."/>
            <person name="Nagai C."/>
            <person name="Rounsley S."/>
            <person name="Sankoff D."/>
            <person name="Giuliano G."/>
            <person name="Albert V.A."/>
            <person name="Wincker P."/>
            <person name="Lashermes P."/>
        </authorList>
    </citation>
    <scope>NUCLEOTIDE SEQUENCE [LARGE SCALE GENOMIC DNA]</scope>
    <source>
        <strain evidence="5">cv. DH200-94</strain>
    </source>
</reference>
<dbReference type="GO" id="GO:0030246">
    <property type="term" value="F:carbohydrate binding"/>
    <property type="evidence" value="ECO:0007669"/>
    <property type="project" value="UniProtKB-KW"/>
</dbReference>
<organism evidence="4 5">
    <name type="scientific">Coffea canephora</name>
    <name type="common">Robusta coffee</name>
    <dbReference type="NCBI Taxonomy" id="49390"/>
    <lineage>
        <taxon>Eukaryota</taxon>
        <taxon>Viridiplantae</taxon>
        <taxon>Streptophyta</taxon>
        <taxon>Embryophyta</taxon>
        <taxon>Tracheophyta</taxon>
        <taxon>Spermatophyta</taxon>
        <taxon>Magnoliopsida</taxon>
        <taxon>eudicotyledons</taxon>
        <taxon>Gunneridae</taxon>
        <taxon>Pentapetalae</taxon>
        <taxon>asterids</taxon>
        <taxon>lamiids</taxon>
        <taxon>Gentianales</taxon>
        <taxon>Rubiaceae</taxon>
        <taxon>Ixoroideae</taxon>
        <taxon>Gardenieae complex</taxon>
        <taxon>Bertiereae - Coffeeae clade</taxon>
        <taxon>Coffeeae</taxon>
        <taxon>Coffea</taxon>
    </lineage>
</organism>
<dbReference type="STRING" id="49390.A0A068TPS1"/>
<dbReference type="AlphaFoldDB" id="A0A068TPS1"/>
<evidence type="ECO:0000313" key="4">
    <source>
        <dbReference type="EMBL" id="CDO97368.1"/>
    </source>
</evidence>
<dbReference type="OrthoDB" id="2014828at2759"/>
<dbReference type="SUPFAM" id="SSF49899">
    <property type="entry name" value="Concanavalin A-like lectins/glucanases"/>
    <property type="match status" value="1"/>
</dbReference>
<dbReference type="EMBL" id="HG739085">
    <property type="protein sequence ID" value="CDO97368.1"/>
    <property type="molecule type" value="Genomic_DNA"/>
</dbReference>
<dbReference type="Pfam" id="PF00139">
    <property type="entry name" value="Lectin_legB"/>
    <property type="match status" value="2"/>
</dbReference>
<evidence type="ECO:0000256" key="1">
    <source>
        <dbReference type="ARBA" id="ARBA00007606"/>
    </source>
</evidence>
<dbReference type="InParanoid" id="A0A068TPS1"/>
<accession>A0A068TPS1</accession>
<keyword evidence="2" id="KW-0430">Lectin</keyword>
<evidence type="ECO:0000259" key="3">
    <source>
        <dbReference type="Pfam" id="PF00139"/>
    </source>
</evidence>
<feature type="domain" description="Legume lectin" evidence="3">
    <location>
        <begin position="78"/>
        <end position="160"/>
    </location>
</feature>
<evidence type="ECO:0000313" key="5">
    <source>
        <dbReference type="Proteomes" id="UP000295252"/>
    </source>
</evidence>
<keyword evidence="5" id="KW-1185">Reference proteome</keyword>
<protein>
    <recommendedName>
        <fullName evidence="3">Legume lectin domain-containing protein</fullName>
    </recommendedName>
</protein>
<proteinExistence type="inferred from homology"/>
<name>A0A068TPS1_COFCA</name>
<sequence>MLQEMLISQTKASKSLHDVLGNKSGRAAYVKPPHLWDKASGILTDFITYFTFTIDSEGSSSYADGLAFFLAPVNSSCMNINSMKSVNTTIWWNNITLGAVNDAWISQNATSRNLAVTFTGLYDNKITQDSPNYVVDLRVYLPELATFGFSAATGALFEKNNPTPSASQIPNTVVTRKKKSKAALVIGLSVRSPVLILGLTLFSCVGWKKSKKKQDHSHDLFMDNEFEKGSRPKKFTYNELARATNNFDEGEKPGEGRFTEVSWEMKIRMKQSKKSPEDLNKG</sequence>
<dbReference type="Gramene" id="CDO97368">
    <property type="protein sequence ID" value="CDO97368"/>
    <property type="gene ID" value="GSCOC_T00014690001"/>
</dbReference>
<evidence type="ECO:0000256" key="2">
    <source>
        <dbReference type="ARBA" id="ARBA00022734"/>
    </source>
</evidence>
<dbReference type="PANTHER" id="PTHR32401">
    <property type="entry name" value="CONCANAVALIN A-LIKE LECTIN FAMILY PROTEIN"/>
    <property type="match status" value="1"/>
</dbReference>